<comment type="subcellular location">
    <subcellularLocation>
        <location evidence="1">Membrane</location>
        <topology evidence="1">Multi-pass membrane protein</topology>
    </subcellularLocation>
    <subcellularLocation>
        <location evidence="11">Mitochondrion inner membrane</location>
        <topology evidence="11">Multi-pass membrane protein</topology>
    </subcellularLocation>
</comment>
<geneLocation type="mitochondrion" evidence="13"/>
<dbReference type="PRINTS" id="PR00123">
    <property type="entry name" value="ATPASEA"/>
</dbReference>
<accession>A0A1U9XPJ4</accession>
<dbReference type="PANTHER" id="PTHR11410:SF0">
    <property type="entry name" value="ATP SYNTHASE SUBUNIT A"/>
    <property type="match status" value="1"/>
</dbReference>
<keyword evidence="6" id="KW-0375">Hydrogen ion transport</keyword>
<dbReference type="Gene3D" id="1.20.120.220">
    <property type="entry name" value="ATP synthase, F0 complex, subunit A"/>
    <property type="match status" value="1"/>
</dbReference>
<evidence type="ECO:0000313" key="13">
    <source>
        <dbReference type="EMBL" id="AQZ26164.1"/>
    </source>
</evidence>
<evidence type="ECO:0000256" key="3">
    <source>
        <dbReference type="ARBA" id="ARBA00022448"/>
    </source>
</evidence>
<dbReference type="Pfam" id="PF00119">
    <property type="entry name" value="ATP-synt_A"/>
    <property type="match status" value="1"/>
</dbReference>
<dbReference type="CDD" id="cd00310">
    <property type="entry name" value="ATP-synt_Fo_a_6"/>
    <property type="match status" value="1"/>
</dbReference>
<evidence type="ECO:0000256" key="9">
    <source>
        <dbReference type="ARBA" id="ARBA00023136"/>
    </source>
</evidence>
<evidence type="ECO:0000256" key="5">
    <source>
        <dbReference type="ARBA" id="ARBA00022692"/>
    </source>
</evidence>
<feature type="transmembrane region" description="Helical" evidence="12">
    <location>
        <begin position="72"/>
        <end position="92"/>
    </location>
</feature>
<evidence type="ECO:0000256" key="6">
    <source>
        <dbReference type="ARBA" id="ARBA00022781"/>
    </source>
</evidence>
<keyword evidence="13" id="KW-0496">Mitochondrion</keyword>
<keyword evidence="10" id="KW-0066">ATP synthesis</keyword>
<keyword evidence="7 12" id="KW-1133">Transmembrane helix</keyword>
<keyword evidence="5 12" id="KW-0812">Transmembrane</keyword>
<sequence length="259" mass="29208">MCTDLFSSFDDQNFNVFPSFIVLFVDFLIPSLFISSFFFHGFKNSPLGLVYLLKSWVWGFVKISNSVRLGGFSLLVSSLFLFIFFNNLMGLFPYVFSWTSHVSLSFSMSVPFWLSLLISSFLWHWGAVLAHCYPGGASLFMMLILVLGETISIFLRPFSLALRLAVNMTAGHVFVGLMSKGVVMGLVFDMSVLLLMVCLMLLIGLFMAEMVVCLIQALVFAMLLTLYGNEHPLVSSFNENDQLSFYFTKLAEKLVIKNL</sequence>
<evidence type="ECO:0000256" key="10">
    <source>
        <dbReference type="ARBA" id="ARBA00023310"/>
    </source>
</evidence>
<dbReference type="PANTHER" id="PTHR11410">
    <property type="entry name" value="ATP SYNTHASE SUBUNIT A"/>
    <property type="match status" value="1"/>
</dbReference>
<evidence type="ECO:0000256" key="8">
    <source>
        <dbReference type="ARBA" id="ARBA00023065"/>
    </source>
</evidence>
<feature type="transmembrane region" description="Helical" evidence="12">
    <location>
        <begin position="210"/>
        <end position="228"/>
    </location>
</feature>
<feature type="transmembrane region" description="Helical" evidence="12">
    <location>
        <begin position="20"/>
        <end position="39"/>
    </location>
</feature>
<evidence type="ECO:0000256" key="4">
    <source>
        <dbReference type="ARBA" id="ARBA00022547"/>
    </source>
</evidence>
<comment type="similarity">
    <text evidence="2">Belongs to the ATPase A chain family.</text>
</comment>
<dbReference type="InterPro" id="IPR000568">
    <property type="entry name" value="ATP_synth_F0_asu"/>
</dbReference>
<keyword evidence="9 12" id="KW-0472">Membrane</keyword>
<dbReference type="GO" id="GO:0005743">
    <property type="term" value="C:mitochondrial inner membrane"/>
    <property type="evidence" value="ECO:0007669"/>
    <property type="project" value="UniProtKB-SubCell"/>
</dbReference>
<proteinExistence type="inferred from homology"/>
<feature type="transmembrane region" description="Helical" evidence="12">
    <location>
        <begin position="112"/>
        <end position="132"/>
    </location>
</feature>
<evidence type="ECO:0000256" key="2">
    <source>
        <dbReference type="ARBA" id="ARBA00006810"/>
    </source>
</evidence>
<evidence type="ECO:0000256" key="1">
    <source>
        <dbReference type="ARBA" id="ARBA00004141"/>
    </source>
</evidence>
<dbReference type="NCBIfam" id="TIGR01131">
    <property type="entry name" value="ATP_synt_6_or_A"/>
    <property type="match status" value="1"/>
</dbReference>
<evidence type="ECO:0000256" key="12">
    <source>
        <dbReference type="SAM" id="Phobius"/>
    </source>
</evidence>
<name>A0A1U9XPJ4_9BIVA</name>
<protein>
    <recommendedName>
        <fullName evidence="11">ATP synthase subunit a</fullName>
    </recommendedName>
</protein>
<keyword evidence="3" id="KW-0813">Transport</keyword>
<dbReference type="GeneID" id="32229767"/>
<feature type="transmembrane region" description="Helical" evidence="12">
    <location>
        <begin position="182"/>
        <end position="203"/>
    </location>
</feature>
<dbReference type="InterPro" id="IPR045083">
    <property type="entry name" value="ATP_synth_F0_asu_bact/mt"/>
</dbReference>
<dbReference type="InterPro" id="IPR035908">
    <property type="entry name" value="F0_ATP_A_sf"/>
</dbReference>
<dbReference type="AlphaFoldDB" id="A0A1U9XPJ4"/>
<organism evidence="13">
    <name type="scientific">Myadora brevis</name>
    <dbReference type="NCBI Taxonomy" id="457650"/>
    <lineage>
        <taxon>Eukaryota</taxon>
        <taxon>Metazoa</taxon>
        <taxon>Spiralia</taxon>
        <taxon>Lophotrochozoa</taxon>
        <taxon>Mollusca</taxon>
        <taxon>Bivalvia</taxon>
        <taxon>Autobranchia</taxon>
        <taxon>Heteroconchia</taxon>
        <taxon>Euheterodonta</taxon>
        <taxon>Anomalodesmata</taxon>
        <taxon>Pandoroidea</taxon>
        <taxon>Myochamidae</taxon>
        <taxon>Myadora</taxon>
    </lineage>
</organism>
<reference evidence="13" key="1">
    <citation type="journal article" date="2017" name="Mol. Phylogenet. Evol.">
        <title>Curious bivalves: Systematic utility and unusual properties of anomalodesmatan mitochondrial genomes.</title>
        <authorList>
            <person name="Williams S.T."/>
            <person name="Foster P.G."/>
            <person name="Hughes C."/>
            <person name="Harper E.M."/>
            <person name="Taylor J.D."/>
            <person name="Littlewood D.T."/>
            <person name="Dyal P."/>
            <person name="Hopkins K.P."/>
            <person name="Briscoe A.G."/>
        </authorList>
    </citation>
    <scope>NUCLEOTIDE SEQUENCE</scope>
</reference>
<dbReference type="PROSITE" id="PS00449">
    <property type="entry name" value="ATPASE_A"/>
    <property type="match status" value="1"/>
</dbReference>
<feature type="transmembrane region" description="Helical" evidence="12">
    <location>
        <begin position="139"/>
        <end position="162"/>
    </location>
</feature>
<evidence type="ECO:0000256" key="11">
    <source>
        <dbReference type="RuleBase" id="RU004450"/>
    </source>
</evidence>
<dbReference type="RefSeq" id="YP_009353864.1">
    <property type="nucleotide sequence ID" value="NC_034303.1"/>
</dbReference>
<dbReference type="GO" id="GO:0045259">
    <property type="term" value="C:proton-transporting ATP synthase complex"/>
    <property type="evidence" value="ECO:0007669"/>
    <property type="project" value="UniProtKB-KW"/>
</dbReference>
<gene>
    <name evidence="13" type="primary">ATP6</name>
</gene>
<keyword evidence="4" id="KW-0138">CF(0)</keyword>
<dbReference type="SUPFAM" id="SSF81336">
    <property type="entry name" value="F1F0 ATP synthase subunit A"/>
    <property type="match status" value="1"/>
</dbReference>
<dbReference type="GO" id="GO:0046933">
    <property type="term" value="F:proton-transporting ATP synthase activity, rotational mechanism"/>
    <property type="evidence" value="ECO:0007669"/>
    <property type="project" value="TreeGrafter"/>
</dbReference>
<dbReference type="CTD" id="4508"/>
<dbReference type="InterPro" id="IPR023011">
    <property type="entry name" value="ATP_synth_F0_asu_AS"/>
</dbReference>
<evidence type="ECO:0000256" key="7">
    <source>
        <dbReference type="ARBA" id="ARBA00022989"/>
    </source>
</evidence>
<keyword evidence="8" id="KW-0406">Ion transport</keyword>
<dbReference type="EMBL" id="KX815961">
    <property type="protein sequence ID" value="AQZ26164.1"/>
    <property type="molecule type" value="Genomic_DNA"/>
</dbReference>